<sequence length="427" mass="44422">MPTEPLRLTNARLITGKPDAAPIRDAVLVTDAQGRITYAGEAATAPPSPGAREIDLAGRTLLPGFIDTHVHVKLSLPQGPFHALKTDPAYVAYETAERLRATLDAGVTTARDLAGATRGVRDALAHGLIAGPRLKIAVNAISHTGGHGDFHHFDGGHMHLHEGGAHLADTPDEARLATRKAIRTGADVIKICTTGGMGSPHDTPDDEGLRVEEVRAVVDEADRHGGRPVAAHAQGLAGIHAAILGGVTSVEHGYGIDDEALDLAAERGVFLVPTLSTVFTGIDKAAMQPYHYEKKVRWSGITKTNIAHAIERGAKIAMGTDAGVVPHGRNLLELGYLVELGMSPADALVAGTATAAELLGLEEELGTLETGKLADFVVSAVDPLTDIAGLGDPSNIVVVAQSGVIHKDLLSRTTPAVPTAREAVPVA</sequence>
<evidence type="ECO:0000313" key="2">
    <source>
        <dbReference type="EMBL" id="NGO06769.1"/>
    </source>
</evidence>
<dbReference type="InterPro" id="IPR032466">
    <property type="entry name" value="Metal_Hydrolase"/>
</dbReference>
<reference evidence="2 3" key="1">
    <citation type="submission" date="2020-02" db="EMBL/GenBank/DDBJ databases">
        <title>Whole-genome analyses of novel actinobacteria.</title>
        <authorList>
            <person name="Sahin N."/>
            <person name="Gencbay T."/>
        </authorList>
    </citation>
    <scope>NUCLEOTIDE SEQUENCE [LARGE SCALE GENOMIC DNA]</scope>
    <source>
        <strain evidence="2 3">HC44</strain>
    </source>
</reference>
<dbReference type="RefSeq" id="WP_165254683.1">
    <property type="nucleotide sequence ID" value="NZ_JAAKZY010000006.1"/>
</dbReference>
<dbReference type="PANTHER" id="PTHR43135:SF3">
    <property type="entry name" value="ALPHA-D-RIBOSE 1-METHYLPHOSPHONATE 5-TRIPHOSPHATE DIPHOSPHATASE"/>
    <property type="match status" value="1"/>
</dbReference>
<dbReference type="InterPro" id="IPR006680">
    <property type="entry name" value="Amidohydro-rel"/>
</dbReference>
<dbReference type="EMBL" id="JAAKZY010000006">
    <property type="protein sequence ID" value="NGO06769.1"/>
    <property type="molecule type" value="Genomic_DNA"/>
</dbReference>
<organism evidence="2 3">
    <name type="scientific">Streptomyces scabichelini</name>
    <dbReference type="NCBI Taxonomy" id="2711217"/>
    <lineage>
        <taxon>Bacteria</taxon>
        <taxon>Bacillati</taxon>
        <taxon>Actinomycetota</taxon>
        <taxon>Actinomycetes</taxon>
        <taxon>Kitasatosporales</taxon>
        <taxon>Streptomycetaceae</taxon>
        <taxon>Streptomyces</taxon>
    </lineage>
</organism>
<keyword evidence="2" id="KW-0378">Hydrolase</keyword>
<dbReference type="InterPro" id="IPR057744">
    <property type="entry name" value="OTAase-like"/>
</dbReference>
<dbReference type="CDD" id="cd01299">
    <property type="entry name" value="Met_dep_hydrolase_A"/>
    <property type="match status" value="1"/>
</dbReference>
<dbReference type="SUPFAM" id="SSF51556">
    <property type="entry name" value="Metallo-dependent hydrolases"/>
    <property type="match status" value="1"/>
</dbReference>
<name>A0A6G4UYE6_9ACTN</name>
<evidence type="ECO:0000313" key="3">
    <source>
        <dbReference type="Proteomes" id="UP000472335"/>
    </source>
</evidence>
<gene>
    <name evidence="2" type="ORF">G5C60_03590</name>
</gene>
<dbReference type="InterPro" id="IPR051781">
    <property type="entry name" value="Metallo-dep_Hydrolase"/>
</dbReference>
<dbReference type="SUPFAM" id="SSF51338">
    <property type="entry name" value="Composite domain of metallo-dependent hydrolases"/>
    <property type="match status" value="1"/>
</dbReference>
<dbReference type="GO" id="GO:0016810">
    <property type="term" value="F:hydrolase activity, acting on carbon-nitrogen (but not peptide) bonds"/>
    <property type="evidence" value="ECO:0007669"/>
    <property type="project" value="InterPro"/>
</dbReference>
<feature type="domain" description="Amidohydrolase-related" evidence="1">
    <location>
        <begin position="60"/>
        <end position="403"/>
    </location>
</feature>
<keyword evidence="3" id="KW-1185">Reference proteome</keyword>
<dbReference type="InterPro" id="IPR011059">
    <property type="entry name" value="Metal-dep_hydrolase_composite"/>
</dbReference>
<dbReference type="PANTHER" id="PTHR43135">
    <property type="entry name" value="ALPHA-D-RIBOSE 1-METHYLPHOSPHONATE 5-TRIPHOSPHATE DIPHOSPHATASE"/>
    <property type="match status" value="1"/>
</dbReference>
<evidence type="ECO:0000259" key="1">
    <source>
        <dbReference type="Pfam" id="PF01979"/>
    </source>
</evidence>
<dbReference type="Proteomes" id="UP000472335">
    <property type="component" value="Unassembled WGS sequence"/>
</dbReference>
<dbReference type="Pfam" id="PF01979">
    <property type="entry name" value="Amidohydro_1"/>
    <property type="match status" value="1"/>
</dbReference>
<accession>A0A6G4UYE6</accession>
<comment type="caution">
    <text evidence="2">The sequence shown here is derived from an EMBL/GenBank/DDBJ whole genome shotgun (WGS) entry which is preliminary data.</text>
</comment>
<dbReference type="AlphaFoldDB" id="A0A6G4UYE6"/>
<dbReference type="Gene3D" id="3.20.20.140">
    <property type="entry name" value="Metal-dependent hydrolases"/>
    <property type="match status" value="1"/>
</dbReference>
<protein>
    <submittedName>
        <fullName evidence="2">Amidohydrolase family protein</fullName>
    </submittedName>
</protein>
<proteinExistence type="predicted"/>
<dbReference type="Gene3D" id="2.30.40.10">
    <property type="entry name" value="Urease, subunit C, domain 1"/>
    <property type="match status" value="1"/>
</dbReference>